<dbReference type="InterPro" id="IPR052160">
    <property type="entry name" value="Gypsy_RT_Integrase-like"/>
</dbReference>
<dbReference type="InterPro" id="IPR036397">
    <property type="entry name" value="RNaseH_sf"/>
</dbReference>
<accession>A0A5A7U276</accession>
<evidence type="ECO:0000313" key="3">
    <source>
        <dbReference type="Proteomes" id="UP000321393"/>
    </source>
</evidence>
<evidence type="ECO:0000313" key="4">
    <source>
        <dbReference type="Proteomes" id="UP000321947"/>
    </source>
</evidence>
<dbReference type="Gene3D" id="3.30.420.10">
    <property type="entry name" value="Ribonuclease H-like superfamily/Ribonuclease H"/>
    <property type="match status" value="1"/>
</dbReference>
<dbReference type="EMBL" id="SSTE01013075">
    <property type="protein sequence ID" value="KAA0047755.1"/>
    <property type="molecule type" value="Genomic_DNA"/>
</dbReference>
<organism evidence="1 3">
    <name type="scientific">Cucumis melo var. makuwa</name>
    <name type="common">Oriental melon</name>
    <dbReference type="NCBI Taxonomy" id="1194695"/>
    <lineage>
        <taxon>Eukaryota</taxon>
        <taxon>Viridiplantae</taxon>
        <taxon>Streptophyta</taxon>
        <taxon>Embryophyta</taxon>
        <taxon>Tracheophyta</taxon>
        <taxon>Spermatophyta</taxon>
        <taxon>Magnoliopsida</taxon>
        <taxon>eudicotyledons</taxon>
        <taxon>Gunneridae</taxon>
        <taxon>Pentapetalae</taxon>
        <taxon>rosids</taxon>
        <taxon>fabids</taxon>
        <taxon>Cucurbitales</taxon>
        <taxon>Cucurbitaceae</taxon>
        <taxon>Benincaseae</taxon>
        <taxon>Cucumis</taxon>
    </lineage>
</organism>
<comment type="caution">
    <text evidence="1">The sequence shown here is derived from an EMBL/GenBank/DDBJ whole genome shotgun (WGS) entry which is preliminary data.</text>
</comment>
<dbReference type="Proteomes" id="UP000321947">
    <property type="component" value="Unassembled WGS sequence"/>
</dbReference>
<dbReference type="PANTHER" id="PTHR47266">
    <property type="entry name" value="ENDONUCLEASE-RELATED"/>
    <property type="match status" value="1"/>
</dbReference>
<reference evidence="3 4" key="1">
    <citation type="submission" date="2019-08" db="EMBL/GenBank/DDBJ databases">
        <title>Draft genome sequences of two oriental melons (Cucumis melo L. var makuwa).</title>
        <authorList>
            <person name="Kwon S.-Y."/>
        </authorList>
    </citation>
    <scope>NUCLEOTIDE SEQUENCE [LARGE SCALE GENOMIC DNA]</scope>
    <source>
        <strain evidence="4">cv. Chang Bougi</strain>
        <strain evidence="3">cv. SW 3</strain>
        <tissue evidence="1">Leaf</tissue>
    </source>
</reference>
<dbReference type="InterPro" id="IPR012337">
    <property type="entry name" value="RNaseH-like_sf"/>
</dbReference>
<sequence>MLQQSILELDLFDVLEIDFIGSFPQSCGHIYILLVMDYVSKWVEAISYAKNDAITKATLGRVLGEMHWVTHSRHTNSTTLGVNLEVEKPHSLTSSRRNIGNGFPDTFRVLTGNSSNC</sequence>
<dbReference type="AlphaFoldDB" id="A0A5A7U276"/>
<dbReference type="EMBL" id="SSTD01015655">
    <property type="protein sequence ID" value="TYK02389.1"/>
    <property type="molecule type" value="Genomic_DNA"/>
</dbReference>
<protein>
    <submittedName>
        <fullName evidence="1 2">Mitochondrial protein</fullName>
    </submittedName>
</protein>
<dbReference type="Proteomes" id="UP000321393">
    <property type="component" value="Unassembled WGS sequence"/>
</dbReference>
<name>A0A5A7U276_CUCMM</name>
<gene>
    <name evidence="2" type="ORF">E5676_scaffold155G00930</name>
    <name evidence="1" type="ORF">E6C27_scaffold1059G00150</name>
</gene>
<proteinExistence type="predicted"/>
<dbReference type="SUPFAM" id="SSF53098">
    <property type="entry name" value="Ribonuclease H-like"/>
    <property type="match status" value="1"/>
</dbReference>
<evidence type="ECO:0000313" key="2">
    <source>
        <dbReference type="EMBL" id="TYK02389.1"/>
    </source>
</evidence>
<dbReference type="OrthoDB" id="913648at2759"/>
<dbReference type="GO" id="GO:0003676">
    <property type="term" value="F:nucleic acid binding"/>
    <property type="evidence" value="ECO:0007669"/>
    <property type="project" value="InterPro"/>
</dbReference>
<evidence type="ECO:0000313" key="1">
    <source>
        <dbReference type="EMBL" id="KAA0047755.1"/>
    </source>
</evidence>